<dbReference type="InterPro" id="IPR050471">
    <property type="entry name" value="AB_hydrolase"/>
</dbReference>
<dbReference type="SUPFAM" id="SSF53474">
    <property type="entry name" value="alpha/beta-Hydrolases"/>
    <property type="match status" value="1"/>
</dbReference>
<dbReference type="RefSeq" id="WP_155909892.1">
    <property type="nucleotide sequence ID" value="NZ_KY349138.1"/>
</dbReference>
<evidence type="ECO:0000313" key="2">
    <source>
        <dbReference type="EMBL" id="AQS22413.1"/>
    </source>
</evidence>
<dbReference type="PANTHER" id="PTHR43433">
    <property type="entry name" value="HYDROLASE, ALPHA/BETA FOLD FAMILY PROTEIN"/>
    <property type="match status" value="1"/>
</dbReference>
<dbReference type="EC" id="3.1.1.2" evidence="2"/>
<dbReference type="EMBL" id="KY349138">
    <property type="protein sequence ID" value="AQS22413.1"/>
    <property type="molecule type" value="Genomic_DNA"/>
</dbReference>
<dbReference type="GO" id="GO:0004064">
    <property type="term" value="F:arylesterase activity"/>
    <property type="evidence" value="ECO:0007669"/>
    <property type="project" value="UniProtKB-EC"/>
</dbReference>
<dbReference type="Pfam" id="PF00561">
    <property type="entry name" value="Abhydrolase_1"/>
    <property type="match status" value="1"/>
</dbReference>
<feature type="domain" description="AB hydrolase-1" evidence="1">
    <location>
        <begin position="45"/>
        <end position="289"/>
    </location>
</feature>
<geneLocation type="plasmid" evidence="2">
    <name>pCBMA213_2</name>
</geneLocation>
<proteinExistence type="predicted"/>
<accession>A0A1S6GKP6</accession>
<name>A0A1S6GKP6_9MYCO</name>
<protein>
    <submittedName>
        <fullName evidence="2">Arylesterase</fullName>
        <ecNumber evidence="2">3.1.1.2</ecNumber>
    </submittedName>
</protein>
<organism evidence="2">
    <name type="scientific">Mycolicibacterium sp. CBMA 213</name>
    <dbReference type="NCBI Taxonomy" id="1968788"/>
    <lineage>
        <taxon>Bacteria</taxon>
        <taxon>Bacillati</taxon>
        <taxon>Actinomycetota</taxon>
        <taxon>Actinomycetes</taxon>
        <taxon>Mycobacteriales</taxon>
        <taxon>Mycobacteriaceae</taxon>
        <taxon>Mycolicibacterium</taxon>
    </lineage>
</organism>
<dbReference type="PANTHER" id="PTHR43433:SF1">
    <property type="entry name" value="BLL5160 PROTEIN"/>
    <property type="match status" value="1"/>
</dbReference>
<gene>
    <name evidence="2" type="ORF">pCBMA213_2_00049</name>
</gene>
<dbReference type="AlphaFoldDB" id="A0A1S6GKP6"/>
<dbReference type="Gene3D" id="3.40.50.1820">
    <property type="entry name" value="alpha/beta hydrolase"/>
    <property type="match status" value="1"/>
</dbReference>
<reference evidence="2" key="1">
    <citation type="submission" date="2016-12" db="EMBL/GenBank/DDBJ databases">
        <title>Complete plasmid sequence carrying type IV-like and type VII secretion systems from an atypical mycobacteria strain.</title>
        <authorList>
            <person name="Morgado S."/>
            <person name="Marin M."/>
            <person name="Fonseca E."/>
            <person name="Freitas F."/>
            <person name="Vicente A.C."/>
        </authorList>
    </citation>
    <scope>NUCLEOTIDE SEQUENCE</scope>
    <source>
        <strain evidence="2">CBMA 213</strain>
        <plasmid evidence="2">pCBMA213_2</plasmid>
    </source>
</reference>
<sequence length="316" mass="33130">MTAMLAAPSAPTYRDDSLTAHYTVATADGVDLAVREYCPSHVEATIVLLHGFCLSQDEWVRQVDYLTERFGDRVRVITFDHRGHGHSGGAPMHTYTVHQLAADLASIADQLHLDDAPVIFGGHSMGAMTILQYLALPRWARPVDPAGLVLVATAAGRLGEHGLGRLLASPLTGALYHLVAHAPNTILRTLAGPVCAAAGRYAHCGGAERATLSALTASAVARTPLGTAVGFLRGLARYDATAVLATITAATVIVSGDADLLTPAAHADELAATIPGAEHIRLHGAGHMLPTEASRAVNDALTRVLHHVTTSGKSRR</sequence>
<evidence type="ECO:0000259" key="1">
    <source>
        <dbReference type="Pfam" id="PF00561"/>
    </source>
</evidence>
<dbReference type="InterPro" id="IPR000073">
    <property type="entry name" value="AB_hydrolase_1"/>
</dbReference>
<keyword evidence="2" id="KW-0378">Hydrolase</keyword>
<keyword evidence="2" id="KW-0614">Plasmid</keyword>
<dbReference type="InterPro" id="IPR029058">
    <property type="entry name" value="AB_hydrolase_fold"/>
</dbReference>